<name>A0ABD3RU39_9STRA</name>
<comment type="caution">
    <text evidence="3">The sequence shown here is derived from an EMBL/GenBank/DDBJ whole genome shotgun (WGS) entry which is preliminary data.</text>
</comment>
<gene>
    <name evidence="3" type="ORF">ACHAXA_002782</name>
</gene>
<accession>A0ABD3RU39</accession>
<dbReference type="AlphaFoldDB" id="A0ABD3RU39"/>
<protein>
    <submittedName>
        <fullName evidence="3">Uncharacterized protein</fullName>
    </submittedName>
</protein>
<dbReference type="PANTHER" id="PTHR24153:SF8">
    <property type="entry name" value="FORKED, ISOFORM F"/>
    <property type="match status" value="1"/>
</dbReference>
<dbReference type="InterPro" id="IPR036770">
    <property type="entry name" value="Ankyrin_rpt-contain_sf"/>
</dbReference>
<sequence>MSDPQTNSTEPIPEGCGDEDLLRLIDLCPFLASERSRYDDDAVRAILLRNPRVARLRRTTYRCGIGNGPNGGAHPLALVVGLGGSIDVVVRMVEACPIALGRRLSGRRNVLHYAIAEGANVDVIRYLASRMPSLVTEVDSFGALPLHLASTYFPSSSPLVLLHLLGLHPEAARAVDNKSRTPLHRACASRASMEKVLALIEAYPPALFMNDWMRTTPLGNAESMHQRLSEPMPAVIEVLGMAMDILGTNEDDDDVAPPSSSALYDGNDHVAGIVVDGGRGGGEGGDGDRARRILEHFRTIRWRGGIRLAFARNVRLVSMLDLPVAVLPRLLSLLDTEGVYSLLVHRPDVVRGCSIKR</sequence>
<proteinExistence type="predicted"/>
<dbReference type="Gene3D" id="1.25.40.20">
    <property type="entry name" value="Ankyrin repeat-containing domain"/>
    <property type="match status" value="1"/>
</dbReference>
<reference evidence="3 4" key="1">
    <citation type="submission" date="2024-10" db="EMBL/GenBank/DDBJ databases">
        <title>Updated reference genomes for cyclostephanoid diatoms.</title>
        <authorList>
            <person name="Roberts W.R."/>
            <person name="Alverson A.J."/>
        </authorList>
    </citation>
    <scope>NUCLEOTIDE SEQUENCE [LARGE SCALE GENOMIC DNA]</scope>
    <source>
        <strain evidence="3 4">AJA228-03</strain>
    </source>
</reference>
<keyword evidence="2" id="KW-0040">ANK repeat</keyword>
<organism evidence="3 4">
    <name type="scientific">Cyclostephanos tholiformis</name>
    <dbReference type="NCBI Taxonomy" id="382380"/>
    <lineage>
        <taxon>Eukaryota</taxon>
        <taxon>Sar</taxon>
        <taxon>Stramenopiles</taxon>
        <taxon>Ochrophyta</taxon>
        <taxon>Bacillariophyta</taxon>
        <taxon>Coscinodiscophyceae</taxon>
        <taxon>Thalassiosirophycidae</taxon>
        <taxon>Stephanodiscales</taxon>
        <taxon>Stephanodiscaceae</taxon>
        <taxon>Cyclostephanos</taxon>
    </lineage>
</organism>
<dbReference type="Proteomes" id="UP001530377">
    <property type="component" value="Unassembled WGS sequence"/>
</dbReference>
<evidence type="ECO:0000256" key="2">
    <source>
        <dbReference type="ARBA" id="ARBA00023043"/>
    </source>
</evidence>
<keyword evidence="4" id="KW-1185">Reference proteome</keyword>
<keyword evidence="1" id="KW-0677">Repeat</keyword>
<dbReference type="InterPro" id="IPR052420">
    <property type="entry name" value="Espin/Espin-like"/>
</dbReference>
<dbReference type="PANTHER" id="PTHR24153">
    <property type="entry name" value="ESPIN"/>
    <property type="match status" value="1"/>
</dbReference>
<evidence type="ECO:0000313" key="4">
    <source>
        <dbReference type="Proteomes" id="UP001530377"/>
    </source>
</evidence>
<evidence type="ECO:0000256" key="1">
    <source>
        <dbReference type="ARBA" id="ARBA00022737"/>
    </source>
</evidence>
<dbReference type="SUPFAM" id="SSF48403">
    <property type="entry name" value="Ankyrin repeat"/>
    <property type="match status" value="1"/>
</dbReference>
<dbReference type="EMBL" id="JALLPB020000217">
    <property type="protein sequence ID" value="KAL3812085.1"/>
    <property type="molecule type" value="Genomic_DNA"/>
</dbReference>
<evidence type="ECO:0000313" key="3">
    <source>
        <dbReference type="EMBL" id="KAL3812085.1"/>
    </source>
</evidence>